<reference evidence="1" key="1">
    <citation type="submission" date="2022-07" db="EMBL/GenBank/DDBJ databases">
        <title>Complete genome of MD9.</title>
        <authorList>
            <person name="Cao G."/>
        </authorList>
    </citation>
    <scope>NUCLEOTIDE SEQUENCE</scope>
    <source>
        <strain evidence="1">MD9</strain>
    </source>
</reference>
<name>A0AAJ5IGZ2_9PSED</name>
<protein>
    <submittedName>
        <fullName evidence="1">Uncharacterized protein</fullName>
    </submittedName>
</protein>
<dbReference type="EMBL" id="CP101700">
    <property type="protein sequence ID" value="UUC18834.1"/>
    <property type="molecule type" value="Genomic_DNA"/>
</dbReference>
<evidence type="ECO:0000313" key="1">
    <source>
        <dbReference type="EMBL" id="UUC18834.1"/>
    </source>
</evidence>
<sequence>MKKFQGVDVEFGELLRILSRPVEAKARSYSLTSSESGDYLPASHFRVLWEDDKWLEPDAPSIVIGNSYDVNNILPRLLALPSAVMPVTSIVKFWNVEDFKSNNPFDIKPLERTVALGFVGLIIGELTSLISSVDELRTMGMDSVRRTLSFVCAQSIIRGWKGQSLARLADRWLEASVLTDNEVNPSAIANIVSVSDFLCTLSDSVHFESISSEVLGQRIQLWLEAQKDLDQRDLLKRSIPQITRELRSVSSREKRYDIVMDALQSSAGGVYSTLEQGFLISLIEPGSFEFLNLAKSMDPAGLVMTAYSVFVVMLGKESALRNFNGFGGVVLRQAFQQNTDVNSDISVEELNILLNKRRSAPLPFRTRSPWLIEVEIAPMVVGCFANVARRKASSQRTLEASEAIERQEALRGKLITAMRALEDVYGIVEREQLRPDSTFGKPRGRRK</sequence>
<evidence type="ECO:0000313" key="2">
    <source>
        <dbReference type="Proteomes" id="UP001058744"/>
    </source>
</evidence>
<dbReference type="Proteomes" id="UP001058744">
    <property type="component" value="Chromosome"/>
</dbReference>
<organism evidence="1 2">
    <name type="scientific">Pseudomonas asiatica</name>
    <dbReference type="NCBI Taxonomy" id="2219225"/>
    <lineage>
        <taxon>Bacteria</taxon>
        <taxon>Pseudomonadati</taxon>
        <taxon>Pseudomonadota</taxon>
        <taxon>Gammaproteobacteria</taxon>
        <taxon>Pseudomonadales</taxon>
        <taxon>Pseudomonadaceae</taxon>
        <taxon>Pseudomonas</taxon>
    </lineage>
</organism>
<accession>A0AAJ5IGZ2</accession>
<dbReference type="AlphaFoldDB" id="A0AAJ5IGZ2"/>
<dbReference type="RefSeq" id="WP_256381895.1">
    <property type="nucleotide sequence ID" value="NZ_CP101700.1"/>
</dbReference>
<proteinExistence type="predicted"/>
<gene>
    <name evidence="1" type="ORF">NOV18_26930</name>
</gene>